<dbReference type="Proteomes" id="UP001209878">
    <property type="component" value="Unassembled WGS sequence"/>
</dbReference>
<dbReference type="InterPro" id="IPR019540">
    <property type="entry name" value="PtdIno-glycan_biosynth_class_S"/>
</dbReference>
<keyword evidence="7 10" id="KW-1133">Transmembrane helix</keyword>
<evidence type="ECO:0008006" key="13">
    <source>
        <dbReference type="Google" id="ProtNLM"/>
    </source>
</evidence>
<dbReference type="PANTHER" id="PTHR21072:SF13">
    <property type="entry name" value="GPI TRANSAMIDASE COMPONENT PIG-S"/>
    <property type="match status" value="1"/>
</dbReference>
<dbReference type="EMBL" id="JAODUO010000165">
    <property type="protein sequence ID" value="KAK2187452.1"/>
    <property type="molecule type" value="Genomic_DNA"/>
</dbReference>
<organism evidence="11 12">
    <name type="scientific">Ridgeia piscesae</name>
    <name type="common">Tubeworm</name>
    <dbReference type="NCBI Taxonomy" id="27915"/>
    <lineage>
        <taxon>Eukaryota</taxon>
        <taxon>Metazoa</taxon>
        <taxon>Spiralia</taxon>
        <taxon>Lophotrochozoa</taxon>
        <taxon>Annelida</taxon>
        <taxon>Polychaeta</taxon>
        <taxon>Sedentaria</taxon>
        <taxon>Canalipalpata</taxon>
        <taxon>Sabellida</taxon>
        <taxon>Siboglinidae</taxon>
        <taxon>Ridgeia</taxon>
    </lineage>
</organism>
<name>A0AAD9P3G7_RIDPI</name>
<keyword evidence="6" id="KW-0256">Endoplasmic reticulum</keyword>
<evidence type="ECO:0000313" key="12">
    <source>
        <dbReference type="Proteomes" id="UP001209878"/>
    </source>
</evidence>
<keyword evidence="12" id="KW-1185">Reference proteome</keyword>
<dbReference type="GO" id="GO:0006506">
    <property type="term" value="P:GPI anchor biosynthetic process"/>
    <property type="evidence" value="ECO:0007669"/>
    <property type="project" value="UniProtKB-KW"/>
</dbReference>
<feature type="transmembrane region" description="Helical" evidence="10">
    <location>
        <begin position="494"/>
        <end position="516"/>
    </location>
</feature>
<evidence type="ECO:0000256" key="3">
    <source>
        <dbReference type="ARBA" id="ARBA00005316"/>
    </source>
</evidence>
<dbReference type="Pfam" id="PF10510">
    <property type="entry name" value="PIG-S"/>
    <property type="match status" value="1"/>
</dbReference>
<dbReference type="AlphaFoldDB" id="A0AAD9P3G7"/>
<comment type="similarity">
    <text evidence="3">Belongs to the PIGS family.</text>
</comment>
<sequence>MCVVVGVPLWWKTTTVYRVQLPYSEIADLNTSRVTFVVDFTVTVFDERFDAQDLSQFANKLKESLDAAGKVDDRLHVEYRGKVREAYEEELLLLRQMRSVEVDNTVVDFDHELYMAKLDSDNSEYTFTVLPPSKLDKAVVGKQRVSHLPAMGDLGSLVEPLSHLLRHVYINEAAMLKTFLWARGARRTQPDKESMRAFRSHPGYDVTFTLMNPQPDLLQVEWHIQDAVDAYLGRLLKALSPYADISVKSQCVHYTGLGIRPVKDDTRNCYKLKHEKLPHVINAIEPYLSSHVSNNPSLNFIVYVPSRDQSPLHITDANDDLSTTDAFLSPRWGGVLVYNVATPPENATYPHKVMLDMRRVMEVFVSQLRLLLGVNPQTASGDVTVLQPGNNIISEWELDQWLCGRCLENIASAAATLQALAQLLAEIGNIVINDDIGHEVQVAVSAIKKSKEFLSLGRLNDAFLSSKQAIISSEKAFFDPSLLELLYFPEDQKFAIYIPLFLPISIPVILSIMSSVKWLRSKDEIKVKSE</sequence>
<evidence type="ECO:0000256" key="2">
    <source>
        <dbReference type="ARBA" id="ARBA00004687"/>
    </source>
</evidence>
<proteinExistence type="inferred from homology"/>
<evidence type="ECO:0000313" key="11">
    <source>
        <dbReference type="EMBL" id="KAK2187452.1"/>
    </source>
</evidence>
<evidence type="ECO:0000256" key="4">
    <source>
        <dbReference type="ARBA" id="ARBA00022502"/>
    </source>
</evidence>
<evidence type="ECO:0000256" key="8">
    <source>
        <dbReference type="ARBA" id="ARBA00023136"/>
    </source>
</evidence>
<accession>A0AAD9P3G7</accession>
<dbReference type="PANTHER" id="PTHR21072">
    <property type="entry name" value="GPI TRANSAMIDASE COMPONENT PIG-S"/>
    <property type="match status" value="1"/>
</dbReference>
<protein>
    <recommendedName>
        <fullName evidence="13">GPI transamidase component PIG-S</fullName>
    </recommendedName>
</protein>
<evidence type="ECO:0000256" key="5">
    <source>
        <dbReference type="ARBA" id="ARBA00022692"/>
    </source>
</evidence>
<evidence type="ECO:0000256" key="10">
    <source>
        <dbReference type="SAM" id="Phobius"/>
    </source>
</evidence>
<comment type="caution">
    <text evidence="11">The sequence shown here is derived from an EMBL/GenBank/DDBJ whole genome shotgun (WGS) entry which is preliminary data.</text>
</comment>
<keyword evidence="8 10" id="KW-0472">Membrane</keyword>
<evidence type="ECO:0000256" key="7">
    <source>
        <dbReference type="ARBA" id="ARBA00022989"/>
    </source>
</evidence>
<evidence type="ECO:0000256" key="9">
    <source>
        <dbReference type="ARBA" id="ARBA00023180"/>
    </source>
</evidence>
<evidence type="ECO:0000256" key="1">
    <source>
        <dbReference type="ARBA" id="ARBA00004477"/>
    </source>
</evidence>
<keyword evidence="5 10" id="KW-0812">Transmembrane</keyword>
<reference evidence="11" key="1">
    <citation type="journal article" date="2023" name="Mol. Biol. Evol.">
        <title>Third-Generation Sequencing Reveals the Adaptive Role of the Epigenome in Three Deep-Sea Polychaetes.</title>
        <authorList>
            <person name="Perez M."/>
            <person name="Aroh O."/>
            <person name="Sun Y."/>
            <person name="Lan Y."/>
            <person name="Juniper S.K."/>
            <person name="Young C.R."/>
            <person name="Angers B."/>
            <person name="Qian P.Y."/>
        </authorList>
    </citation>
    <scope>NUCLEOTIDE SEQUENCE</scope>
    <source>
        <strain evidence="11">R07B-5</strain>
    </source>
</reference>
<gene>
    <name evidence="11" type="ORF">NP493_165g06010</name>
</gene>
<keyword evidence="9" id="KW-0325">Glycoprotein</keyword>
<comment type="subcellular location">
    <subcellularLocation>
        <location evidence="1">Endoplasmic reticulum membrane</location>
        <topology evidence="1">Multi-pass membrane protein</topology>
    </subcellularLocation>
</comment>
<dbReference type="GO" id="GO:0042765">
    <property type="term" value="C:GPI-anchor transamidase complex"/>
    <property type="evidence" value="ECO:0007669"/>
    <property type="project" value="InterPro"/>
</dbReference>
<dbReference type="GO" id="GO:0016255">
    <property type="term" value="P:attachment of GPI anchor to protein"/>
    <property type="evidence" value="ECO:0007669"/>
    <property type="project" value="InterPro"/>
</dbReference>
<keyword evidence="4" id="KW-0337">GPI-anchor biosynthesis</keyword>
<comment type="pathway">
    <text evidence="2">Glycolipid biosynthesis; glycosylphosphatidylinositol-anchor biosynthesis.</text>
</comment>
<evidence type="ECO:0000256" key="6">
    <source>
        <dbReference type="ARBA" id="ARBA00022824"/>
    </source>
</evidence>